<feature type="transmembrane region" description="Helical" evidence="10">
    <location>
        <begin position="464"/>
        <end position="485"/>
    </location>
</feature>
<comment type="subcellular location">
    <subcellularLocation>
        <location evidence="1">Membrane</location>
        <topology evidence="1">Multi-pass membrane protein</topology>
    </subcellularLocation>
</comment>
<organism evidence="11 12">
    <name type="scientific">Cordyceps fumosorosea (strain ARSEF 2679)</name>
    <name type="common">Isaria fumosorosea</name>
    <dbReference type="NCBI Taxonomy" id="1081104"/>
    <lineage>
        <taxon>Eukaryota</taxon>
        <taxon>Fungi</taxon>
        <taxon>Dikarya</taxon>
        <taxon>Ascomycota</taxon>
        <taxon>Pezizomycotina</taxon>
        <taxon>Sordariomycetes</taxon>
        <taxon>Hypocreomycetidae</taxon>
        <taxon>Hypocreales</taxon>
        <taxon>Cordycipitaceae</taxon>
        <taxon>Cordyceps</taxon>
    </lineage>
</organism>
<feature type="transmembrane region" description="Helical" evidence="10">
    <location>
        <begin position="692"/>
        <end position="709"/>
    </location>
</feature>
<dbReference type="AlphaFoldDB" id="A0A168BBK6"/>
<keyword evidence="5" id="KW-0571">Peptide transport</keyword>
<keyword evidence="3" id="KW-0813">Transport</keyword>
<protein>
    <submittedName>
        <fullName evidence="11">Oligopeptide transporter OPT superfamily</fullName>
    </submittedName>
</protein>
<feature type="transmembrane region" description="Helical" evidence="10">
    <location>
        <begin position="321"/>
        <end position="341"/>
    </location>
</feature>
<evidence type="ECO:0000256" key="1">
    <source>
        <dbReference type="ARBA" id="ARBA00004141"/>
    </source>
</evidence>
<evidence type="ECO:0000313" key="12">
    <source>
        <dbReference type="Proteomes" id="UP000076744"/>
    </source>
</evidence>
<feature type="region of interest" description="Disordered" evidence="9">
    <location>
        <begin position="1"/>
        <end position="56"/>
    </location>
</feature>
<keyword evidence="6" id="KW-0653">Protein transport</keyword>
<dbReference type="Proteomes" id="UP000076744">
    <property type="component" value="Unassembled WGS sequence"/>
</dbReference>
<comment type="similarity">
    <text evidence="2">Belongs to the oligopeptide OPT transporter family.</text>
</comment>
<dbReference type="InterPro" id="IPR004813">
    <property type="entry name" value="OPT"/>
</dbReference>
<dbReference type="OrthoDB" id="9986677at2759"/>
<reference evidence="11 12" key="1">
    <citation type="journal article" date="2016" name="Genome Biol. Evol.">
        <title>Divergent and convergent evolution of fungal pathogenicity.</title>
        <authorList>
            <person name="Shang Y."/>
            <person name="Xiao G."/>
            <person name="Zheng P."/>
            <person name="Cen K."/>
            <person name="Zhan S."/>
            <person name="Wang C."/>
        </authorList>
    </citation>
    <scope>NUCLEOTIDE SEQUENCE [LARGE SCALE GENOMIC DNA]</scope>
    <source>
        <strain evidence="11 12">ARSEF 2679</strain>
    </source>
</reference>
<dbReference type="GO" id="GO:0015031">
    <property type="term" value="P:protein transport"/>
    <property type="evidence" value="ECO:0007669"/>
    <property type="project" value="UniProtKB-KW"/>
</dbReference>
<feature type="transmembrane region" description="Helical" evidence="10">
    <location>
        <begin position="491"/>
        <end position="512"/>
    </location>
</feature>
<evidence type="ECO:0000256" key="8">
    <source>
        <dbReference type="ARBA" id="ARBA00023136"/>
    </source>
</evidence>
<keyword evidence="8 10" id="KW-0472">Membrane</keyword>
<evidence type="ECO:0000256" key="3">
    <source>
        <dbReference type="ARBA" id="ARBA00022448"/>
    </source>
</evidence>
<accession>A0A168BBK6</accession>
<feature type="compositionally biased region" description="Basic and acidic residues" evidence="9">
    <location>
        <begin position="1"/>
        <end position="18"/>
    </location>
</feature>
<evidence type="ECO:0000256" key="10">
    <source>
        <dbReference type="SAM" id="Phobius"/>
    </source>
</evidence>
<dbReference type="NCBIfam" id="TIGR00727">
    <property type="entry name" value="ISP4_OPT"/>
    <property type="match status" value="1"/>
</dbReference>
<evidence type="ECO:0000256" key="6">
    <source>
        <dbReference type="ARBA" id="ARBA00022927"/>
    </source>
</evidence>
<name>A0A168BBK6_CORFA</name>
<dbReference type="GO" id="GO:0016020">
    <property type="term" value="C:membrane"/>
    <property type="evidence" value="ECO:0007669"/>
    <property type="project" value="UniProtKB-SubCell"/>
</dbReference>
<comment type="caution">
    <text evidence="11">The sequence shown here is derived from an EMBL/GenBank/DDBJ whole genome shotgun (WGS) entry which is preliminary data.</text>
</comment>
<dbReference type="Pfam" id="PF03169">
    <property type="entry name" value="OPT"/>
    <property type="match status" value="1"/>
</dbReference>
<keyword evidence="4 10" id="KW-0812">Transmembrane</keyword>
<evidence type="ECO:0000256" key="4">
    <source>
        <dbReference type="ARBA" id="ARBA00022692"/>
    </source>
</evidence>
<dbReference type="GO" id="GO:0035673">
    <property type="term" value="F:oligopeptide transmembrane transporter activity"/>
    <property type="evidence" value="ECO:0007669"/>
    <property type="project" value="InterPro"/>
</dbReference>
<dbReference type="RefSeq" id="XP_018706495.1">
    <property type="nucleotide sequence ID" value="XM_018846767.1"/>
</dbReference>
<dbReference type="PANTHER" id="PTHR22601">
    <property type="entry name" value="ISP4 LIKE PROTEIN"/>
    <property type="match status" value="1"/>
</dbReference>
<evidence type="ECO:0000313" key="11">
    <source>
        <dbReference type="EMBL" id="OAA69891.1"/>
    </source>
</evidence>
<evidence type="ECO:0000256" key="9">
    <source>
        <dbReference type="SAM" id="MobiDB-lite"/>
    </source>
</evidence>
<keyword evidence="12" id="KW-1185">Reference proteome</keyword>
<feature type="transmembrane region" description="Helical" evidence="10">
    <location>
        <begin position="403"/>
        <end position="424"/>
    </location>
</feature>
<evidence type="ECO:0000256" key="5">
    <source>
        <dbReference type="ARBA" id="ARBA00022856"/>
    </source>
</evidence>
<dbReference type="EMBL" id="AZHB01000005">
    <property type="protein sequence ID" value="OAA69891.1"/>
    <property type="molecule type" value="Genomic_DNA"/>
</dbReference>
<keyword evidence="7 10" id="KW-1133">Transmembrane helix</keyword>
<feature type="transmembrane region" description="Helical" evidence="10">
    <location>
        <begin position="644"/>
        <end position="661"/>
    </location>
</feature>
<evidence type="ECO:0000256" key="7">
    <source>
        <dbReference type="ARBA" id="ARBA00022989"/>
    </source>
</evidence>
<feature type="transmembrane region" description="Helical" evidence="10">
    <location>
        <begin position="254"/>
        <end position="279"/>
    </location>
</feature>
<dbReference type="NCBIfam" id="TIGR00728">
    <property type="entry name" value="OPT_sfam"/>
    <property type="match status" value="1"/>
</dbReference>
<dbReference type="GeneID" id="30019453"/>
<dbReference type="InterPro" id="IPR004648">
    <property type="entry name" value="Oligpept_transpt"/>
</dbReference>
<proteinExistence type="inferred from homology"/>
<gene>
    <name evidence="11" type="ORF">ISF_03161</name>
</gene>
<feature type="transmembrane region" description="Helical" evidence="10">
    <location>
        <begin position="721"/>
        <end position="745"/>
    </location>
</feature>
<sequence>MAETVEVRFKDDGERRASSGDTSGRPPSASAPRYAIRSPPVSNHRPATVSSSTPSREETLVAAGIGHRPDDPDMPCLTVRMWTIGIAFCLIGSGVNTLFTFRFPAVTLSQSAIQLLSYPVGRAWEYVVPDWGVTLFGSRLSLNPGPFNYKENILIYILANLSFLTRLSADVLTEQRVFYGLNLGWGFEITVTLATLLFGFALAGLARSIVVEPARLMWPGVLSNTALNSALHPIEKTYKAEITTEISNRARYRFFLMAFAASFIWYWFPDFIFPALGYFTWVCWIAPKNAVVNQIFGMKSGIGLLPFTFDWAQIAYISSPLVIPTWAILNVGASLVFWIYIVTPAIYYTNTWFTGYLPMQTNSIFDNAGKVYNVSRVIDKRDGFVLDLARYQAYSPIYLPVTYALNTFGLCFASISALVVWLALEKRGEIWEGFCNSSLAVLLGAAPRTERTVRERAYGTVPTWWYLLATAVSIGVGIFACEYYPVQLRWYGVLLAMLVSAFFFIPLAWLYATTNIKIQIDIFCRLVAGYIWEGKVLANIWFFNIGYISGIKGLAFAQDLKLGIYCNIPPRKLFTVQVVGIIMGTLGQVAVLEWALNHIPNICTNKADNGFTCPFSRTHFNTSMVWGAIGPRRFFAAGALYRDLLWFFLLGALLPPVVWVLKRKVFPRCKWLRQVHVPLFLGGLNYIPPASGTNYGSWVLVGLLFGLVIKQRKRLWWKRYNFILSSAMDCSVAIAGILIFFSIFYTGAASHFKWWGTDVYKNTCDWKGCTYKVLGKGEKIH</sequence>
<evidence type="ECO:0000256" key="2">
    <source>
        <dbReference type="ARBA" id="ARBA00008807"/>
    </source>
</evidence>
<feature type="transmembrane region" description="Helical" evidence="10">
    <location>
        <begin position="189"/>
        <end position="210"/>
    </location>
</feature>
<feature type="transmembrane region" description="Helical" evidence="10">
    <location>
        <begin position="81"/>
        <end position="101"/>
    </location>
</feature>